<dbReference type="GO" id="GO:0006564">
    <property type="term" value="P:L-serine biosynthetic process"/>
    <property type="evidence" value="ECO:0007669"/>
    <property type="project" value="TreeGrafter"/>
</dbReference>
<dbReference type="GO" id="GO:0005737">
    <property type="term" value="C:cytoplasm"/>
    <property type="evidence" value="ECO:0007669"/>
    <property type="project" value="TreeGrafter"/>
</dbReference>
<proteinExistence type="predicted"/>
<dbReference type="Gene3D" id="3.40.50.2020">
    <property type="match status" value="1"/>
</dbReference>
<dbReference type="SUPFAM" id="SSF56784">
    <property type="entry name" value="HAD-like"/>
    <property type="match status" value="1"/>
</dbReference>
<feature type="domain" description="Phosphoribosyltransferase" evidence="1">
    <location>
        <begin position="491"/>
        <end position="689"/>
    </location>
</feature>
<protein>
    <submittedName>
        <fullName evidence="2">Uracil phosphoribosyltransferase</fullName>
    </submittedName>
</protein>
<dbReference type="SUPFAM" id="SSF53271">
    <property type="entry name" value="PRTase-like"/>
    <property type="match status" value="1"/>
</dbReference>
<dbReference type="SUPFAM" id="SSF52540">
    <property type="entry name" value="P-loop containing nucleoside triphosphate hydrolases"/>
    <property type="match status" value="1"/>
</dbReference>
<gene>
    <name evidence="2" type="ORF">SBOR_7756</name>
</gene>
<dbReference type="InterPro" id="IPR029057">
    <property type="entry name" value="PRTase-like"/>
</dbReference>
<keyword evidence="3" id="KW-1185">Reference proteome</keyword>
<accession>W9CBE7</accession>
<dbReference type="GO" id="GO:0016757">
    <property type="term" value="F:glycosyltransferase activity"/>
    <property type="evidence" value="ECO:0007669"/>
    <property type="project" value="UniProtKB-KW"/>
</dbReference>
<dbReference type="InterPro" id="IPR000836">
    <property type="entry name" value="PRTase_dom"/>
</dbReference>
<dbReference type="InterPro" id="IPR023214">
    <property type="entry name" value="HAD_sf"/>
</dbReference>
<dbReference type="PANTHER" id="PTHR43344:SF20">
    <property type="entry name" value="URACIL PHOSPHORIBOSYLTRANSFERASE"/>
    <property type="match status" value="1"/>
</dbReference>
<dbReference type="AlphaFoldDB" id="W9CBE7"/>
<dbReference type="HOGENOM" id="CLU_012235_1_0_1"/>
<reference evidence="2 3" key="1">
    <citation type="journal article" date="2014" name="Genome Announc.">
        <title>Draft genome sequence of Sclerotinia borealis, a psychrophilic plant pathogenic fungus.</title>
        <authorList>
            <person name="Mardanov A.V."/>
            <person name="Beletsky A.V."/>
            <person name="Kadnikov V.V."/>
            <person name="Ignatov A.N."/>
            <person name="Ravin N.V."/>
        </authorList>
    </citation>
    <scope>NUCLEOTIDE SEQUENCE [LARGE SCALE GENOMIC DNA]</scope>
    <source>
        <strain evidence="3">F-4157</strain>
    </source>
</reference>
<dbReference type="GO" id="GO:0036424">
    <property type="term" value="F:L-phosphoserine phosphatase activity"/>
    <property type="evidence" value="ECO:0007669"/>
    <property type="project" value="TreeGrafter"/>
</dbReference>
<dbReference type="STRING" id="1432307.W9CBE7"/>
<dbReference type="InterPro" id="IPR036412">
    <property type="entry name" value="HAD-like_sf"/>
</dbReference>
<keyword evidence="2" id="KW-0328">Glycosyltransferase</keyword>
<sequence length="693" mass="76781">MAGQTEDSLYTPGPSNSHKKSTVIGIYGISGCGKSYILKQMRKEFENEKGFIFYEGSEVIDECTPGGLEAFKTMGTELQKHYQKTAIQKIGDQSTELGCVAIVAGHFMFWEEGGTNQPVLVWNSADAEVYTHIIYLKVPAAIVQQNRLKDKERKRSQASVQHLNKWQEKEMFGLRETCYQNAILITCVGALDQVSKLVLNFRHDSESNNLVLANTMLTRQVLSADAEQDWPETMLVMDGDRTLVAEDTGALFWQIWIARHKSDAAEYQDPLRTLFSSKLGYSYTAFRQAALIYEELTDDAEFDDICQEVASIVNIHPEFVSLLQSVAKEKHIGSVIISCGLRRVWEKILEKEGLSKSVRVIGGGRVADGNYGIVVTAEVKAALVKRLRENPKTYVWAFGDSVLDLGMLKAANKAIVVVGEVHKRSKKVEAELLKAIDNDGLRASQVMLPENESPRLNTEKLPLIKLTDQKFLEAIFHHEGRSGKLPVFDATNKNAAKLLMTPTRDATNQGPALRDHHRSIGRYLAIEFMSEVIGVESFDIPHVQGHQTSGHRLLHESQTLIVALMRGGEPMALGINDAFPLAMFLHAHDPEDVMAKHLQGQSTIVLVDSVINNGKTITDFVQHIRKLNAIVRIVIVAGVVQAQSIAEGTGILASTLVQHGNCSIVALRISDNKFTGKGVTDTGDRLFNTTHLI</sequence>
<dbReference type="Pfam" id="PF14681">
    <property type="entry name" value="UPRTase"/>
    <property type="match status" value="1"/>
</dbReference>
<dbReference type="PANTHER" id="PTHR43344">
    <property type="entry name" value="PHOSPHOSERINE PHOSPHATASE"/>
    <property type="match status" value="1"/>
</dbReference>
<dbReference type="Gene3D" id="3.40.50.300">
    <property type="entry name" value="P-loop containing nucleotide triphosphate hydrolases"/>
    <property type="match status" value="1"/>
</dbReference>
<dbReference type="CDD" id="cd06223">
    <property type="entry name" value="PRTases_typeI"/>
    <property type="match status" value="1"/>
</dbReference>
<dbReference type="OrthoDB" id="5416609at2759"/>
<evidence type="ECO:0000313" key="2">
    <source>
        <dbReference type="EMBL" id="ESZ91850.1"/>
    </source>
</evidence>
<dbReference type="EMBL" id="AYSA01000451">
    <property type="protein sequence ID" value="ESZ91850.1"/>
    <property type="molecule type" value="Genomic_DNA"/>
</dbReference>
<evidence type="ECO:0000259" key="1">
    <source>
        <dbReference type="Pfam" id="PF14681"/>
    </source>
</evidence>
<dbReference type="Proteomes" id="UP000019487">
    <property type="component" value="Unassembled WGS sequence"/>
</dbReference>
<evidence type="ECO:0000313" key="3">
    <source>
        <dbReference type="Proteomes" id="UP000019487"/>
    </source>
</evidence>
<dbReference type="GO" id="GO:0000287">
    <property type="term" value="F:magnesium ion binding"/>
    <property type="evidence" value="ECO:0007669"/>
    <property type="project" value="TreeGrafter"/>
</dbReference>
<dbReference type="InterPro" id="IPR027417">
    <property type="entry name" value="P-loop_NTPase"/>
</dbReference>
<dbReference type="Pfam" id="PF12710">
    <property type="entry name" value="HAD"/>
    <property type="match status" value="1"/>
</dbReference>
<dbReference type="Pfam" id="PF13207">
    <property type="entry name" value="AAA_17"/>
    <property type="match status" value="1"/>
</dbReference>
<organism evidence="2 3">
    <name type="scientific">Sclerotinia borealis (strain F-4128)</name>
    <dbReference type="NCBI Taxonomy" id="1432307"/>
    <lineage>
        <taxon>Eukaryota</taxon>
        <taxon>Fungi</taxon>
        <taxon>Dikarya</taxon>
        <taxon>Ascomycota</taxon>
        <taxon>Pezizomycotina</taxon>
        <taxon>Leotiomycetes</taxon>
        <taxon>Helotiales</taxon>
        <taxon>Sclerotiniaceae</taxon>
        <taxon>Sclerotinia</taxon>
    </lineage>
</organism>
<comment type="caution">
    <text evidence="2">The sequence shown here is derived from an EMBL/GenBank/DDBJ whole genome shotgun (WGS) entry which is preliminary data.</text>
</comment>
<dbReference type="Gene3D" id="3.40.50.1000">
    <property type="entry name" value="HAD superfamily/HAD-like"/>
    <property type="match status" value="1"/>
</dbReference>
<dbReference type="InterPro" id="IPR050582">
    <property type="entry name" value="HAD-like_SerB"/>
</dbReference>
<name>W9CBE7_SCLBF</name>
<keyword evidence="2" id="KW-0808">Transferase</keyword>